<feature type="transmembrane region" description="Helical" evidence="1">
    <location>
        <begin position="6"/>
        <end position="22"/>
    </location>
</feature>
<keyword evidence="1" id="KW-1133">Transmembrane helix</keyword>
<dbReference type="Gene3D" id="3.30.70.270">
    <property type="match status" value="1"/>
</dbReference>
<dbReference type="InterPro" id="IPR029787">
    <property type="entry name" value="Nucleotide_cyclase"/>
</dbReference>
<dbReference type="PROSITE" id="PS50887">
    <property type="entry name" value="GGDEF"/>
    <property type="match status" value="1"/>
</dbReference>
<dbReference type="Gene3D" id="3.20.20.450">
    <property type="entry name" value="EAL domain"/>
    <property type="match status" value="1"/>
</dbReference>
<dbReference type="PROSITE" id="PS50883">
    <property type="entry name" value="EAL"/>
    <property type="match status" value="1"/>
</dbReference>
<dbReference type="NCBIfam" id="TIGR00254">
    <property type="entry name" value="GGDEF"/>
    <property type="match status" value="1"/>
</dbReference>
<dbReference type="AlphaFoldDB" id="A0A1W1BK11"/>
<dbReference type="CDD" id="cd01949">
    <property type="entry name" value="GGDEF"/>
    <property type="match status" value="1"/>
</dbReference>
<dbReference type="InterPro" id="IPR050706">
    <property type="entry name" value="Cyclic-di-GMP_PDE-like"/>
</dbReference>
<feature type="domain" description="EAL" evidence="2">
    <location>
        <begin position="336"/>
        <end position="587"/>
    </location>
</feature>
<dbReference type="InterPro" id="IPR000160">
    <property type="entry name" value="GGDEF_dom"/>
</dbReference>
<dbReference type="EMBL" id="FPHD01000022">
    <property type="protein sequence ID" value="SFV53821.1"/>
    <property type="molecule type" value="Genomic_DNA"/>
</dbReference>
<keyword evidence="1" id="KW-0472">Membrane</keyword>
<organism evidence="4">
    <name type="scientific">hydrothermal vent metagenome</name>
    <dbReference type="NCBI Taxonomy" id="652676"/>
    <lineage>
        <taxon>unclassified sequences</taxon>
        <taxon>metagenomes</taxon>
        <taxon>ecological metagenomes</taxon>
    </lineage>
</organism>
<feature type="domain" description="GGDEF" evidence="3">
    <location>
        <begin position="195"/>
        <end position="327"/>
    </location>
</feature>
<dbReference type="Pfam" id="PF00990">
    <property type="entry name" value="GGDEF"/>
    <property type="match status" value="1"/>
</dbReference>
<dbReference type="SMART" id="SM00267">
    <property type="entry name" value="GGDEF"/>
    <property type="match status" value="1"/>
</dbReference>
<reference evidence="4" key="1">
    <citation type="submission" date="2016-10" db="EMBL/GenBank/DDBJ databases">
        <authorList>
            <person name="de Groot N.N."/>
        </authorList>
    </citation>
    <scope>NUCLEOTIDE SEQUENCE</scope>
</reference>
<dbReference type="GO" id="GO:0071111">
    <property type="term" value="F:cyclic-guanylate-specific phosphodiesterase activity"/>
    <property type="evidence" value="ECO:0007669"/>
    <property type="project" value="InterPro"/>
</dbReference>
<dbReference type="PANTHER" id="PTHR33121">
    <property type="entry name" value="CYCLIC DI-GMP PHOSPHODIESTERASE PDEF"/>
    <property type="match status" value="1"/>
</dbReference>
<protein>
    <submittedName>
        <fullName evidence="4">Diguanylate cyclase/phosphodiesterase (GGDEF &amp; EAL domains) with PAS/PAC sensor(S)</fullName>
    </submittedName>
</protein>
<gene>
    <name evidence="4" type="ORF">MNB_SV-8-1484</name>
</gene>
<proteinExistence type="predicted"/>
<evidence type="ECO:0000256" key="1">
    <source>
        <dbReference type="SAM" id="Phobius"/>
    </source>
</evidence>
<dbReference type="InterPro" id="IPR043128">
    <property type="entry name" value="Rev_trsase/Diguanyl_cyclase"/>
</dbReference>
<evidence type="ECO:0000259" key="3">
    <source>
        <dbReference type="PROSITE" id="PS50887"/>
    </source>
</evidence>
<dbReference type="CDD" id="cd01948">
    <property type="entry name" value="EAL"/>
    <property type="match status" value="1"/>
</dbReference>
<dbReference type="PANTHER" id="PTHR33121:SF70">
    <property type="entry name" value="SIGNALING PROTEIN YKOW"/>
    <property type="match status" value="1"/>
</dbReference>
<dbReference type="SMART" id="SM00052">
    <property type="entry name" value="EAL"/>
    <property type="match status" value="1"/>
</dbReference>
<sequence>MDMNIVVGSLILILFGIVIFWLQKRYKEKIKAIAKELYFFKKEKEYYDEAMMVLSENFDIIFANGATKKLFSLEEENKIPVNANKIELKIDTKDPRDFFEVLKEQIAAHKENFHLQNVLLVISGKMKQVNIYVDKSQWNIDKSTTCIIDMQRVIPAEAKTTNKDGGIDFLTGLPSQFVALTDINTLAIETQKNSRSFTLFLLGIDHFTELQATLGHDYTNKIIKRTAKYLTDNLKDEFKVYRMDCDKFLLVVNNEPSEDKARDIAKKLIIDLNYFHKEENNIHLSASIGAVKYPNDGENAAKLVNHLYIALNDAQKESDSNIEFYTTEFQPMHKDEAKINEEIQAGLKNHEFFLYYQPIFNLKTEEMIGAEALLRWKHPELGVITADKFLNVAEKTGLIVDIGEYVFREAIKQRKLWDDNGLKKFKTTLNLSLKEMHVDKLIQKLEILFEDHSVDPRDFNLDIRESTAMSNIEQTMEDFKRFKELGLSIAIDHFGASVSSLKHLQMLPLSMIKIDRSLIFDMYSNLDHQITVKAMIALIHGLGFEVVAEGVETSKESGLLYDFGCDHAQGYLFSKPLPAAEFQELLR</sequence>
<name>A0A1W1BK11_9ZZZZ</name>
<dbReference type="InterPro" id="IPR001633">
    <property type="entry name" value="EAL_dom"/>
</dbReference>
<dbReference type="Pfam" id="PF00563">
    <property type="entry name" value="EAL"/>
    <property type="match status" value="1"/>
</dbReference>
<evidence type="ECO:0000313" key="4">
    <source>
        <dbReference type="EMBL" id="SFV53821.1"/>
    </source>
</evidence>
<dbReference type="InterPro" id="IPR035919">
    <property type="entry name" value="EAL_sf"/>
</dbReference>
<accession>A0A1W1BK11</accession>
<keyword evidence="1" id="KW-0812">Transmembrane</keyword>
<dbReference type="SUPFAM" id="SSF55073">
    <property type="entry name" value="Nucleotide cyclase"/>
    <property type="match status" value="1"/>
</dbReference>
<evidence type="ECO:0000259" key="2">
    <source>
        <dbReference type="PROSITE" id="PS50883"/>
    </source>
</evidence>
<dbReference type="SUPFAM" id="SSF141868">
    <property type="entry name" value="EAL domain-like"/>
    <property type="match status" value="1"/>
</dbReference>